<evidence type="ECO:0000313" key="1">
    <source>
        <dbReference type="EMBL" id="TGY78598.1"/>
    </source>
</evidence>
<dbReference type="Proteomes" id="UP000306319">
    <property type="component" value="Unassembled WGS sequence"/>
</dbReference>
<gene>
    <name evidence="1" type="ORF">E5331_09780</name>
</gene>
<comment type="caution">
    <text evidence="1">The sequence shown here is derived from an EMBL/GenBank/DDBJ whole genome shotgun (WGS) entry which is preliminary data.</text>
</comment>
<name>A0AC61RLJ7_9BACT</name>
<keyword evidence="2" id="KW-1185">Reference proteome</keyword>
<dbReference type="EMBL" id="SRYB01000012">
    <property type="protein sequence ID" value="TGY78598.1"/>
    <property type="molecule type" value="Genomic_DNA"/>
</dbReference>
<protein>
    <submittedName>
        <fullName evidence="1">Glycosyltransferase</fullName>
    </submittedName>
</protein>
<sequence length="311" mass="36519">MEEGKCSSVAVLMSTYNGELYLREQLDSIFRQKYVNVTIYVRDDGSADNTIDILSDYEKCYPGKIYVDRGINVGWKRSFMELVRRTSKLSCKYDYYAFSDQDDIWLPEKLKRATESLSEIKNEIKLYCSNQYYYKDGVNQGCVRTREVMKPTVENSLIRNLAIGCTIVTSPRLMMLMASGEPAGPPPHDFWIYQLAVLMGEAIVDHNSYILYRQHNTNQIGAKKSKFDIWKRRVRKLLFPDIKHEREIQARELLRIYSEFMSEDVRLKVGRVAYYRKSFASRLRLMMNHNYTSGKASNDFWLRLRILFGQL</sequence>
<reference evidence="1" key="1">
    <citation type="submission" date="2019-04" db="EMBL/GenBank/DDBJ databases">
        <title>Microbes associate with the intestines of laboratory mice.</title>
        <authorList>
            <person name="Navarre W."/>
            <person name="Wong E."/>
            <person name="Huang K."/>
            <person name="Tropini C."/>
            <person name="Ng K."/>
            <person name="Yu B."/>
        </authorList>
    </citation>
    <scope>NUCLEOTIDE SEQUENCE</scope>
    <source>
        <strain evidence="1">NM04_E33</strain>
    </source>
</reference>
<proteinExistence type="predicted"/>
<organism evidence="1 2">
    <name type="scientific">Lepagella muris</name>
    <dbReference type="NCBI Taxonomy" id="3032870"/>
    <lineage>
        <taxon>Bacteria</taxon>
        <taxon>Pseudomonadati</taxon>
        <taxon>Bacteroidota</taxon>
        <taxon>Bacteroidia</taxon>
        <taxon>Bacteroidales</taxon>
        <taxon>Muribaculaceae</taxon>
        <taxon>Lepagella</taxon>
    </lineage>
</organism>
<accession>A0AC61RLJ7</accession>
<evidence type="ECO:0000313" key="2">
    <source>
        <dbReference type="Proteomes" id="UP000306319"/>
    </source>
</evidence>